<dbReference type="PANTHER" id="PTHR30514:SF21">
    <property type="entry name" value="RPIR-FAMILY TRANSCRIPTIONAL REGULATOR"/>
    <property type="match status" value="1"/>
</dbReference>
<feature type="domain" description="HTH rpiR-type" evidence="1">
    <location>
        <begin position="4"/>
        <end position="80"/>
    </location>
</feature>
<dbReference type="PANTHER" id="PTHR30514">
    <property type="entry name" value="GLUCOKINASE"/>
    <property type="match status" value="1"/>
</dbReference>
<dbReference type="GO" id="GO:0003677">
    <property type="term" value="F:DNA binding"/>
    <property type="evidence" value="ECO:0007669"/>
    <property type="project" value="InterPro"/>
</dbReference>
<evidence type="ECO:0000313" key="2">
    <source>
        <dbReference type="EMBL" id="PPV16729.1"/>
    </source>
</evidence>
<organism evidence="2 3">
    <name type="scientific">Clostridium butyricum</name>
    <dbReference type="NCBI Taxonomy" id="1492"/>
    <lineage>
        <taxon>Bacteria</taxon>
        <taxon>Bacillati</taxon>
        <taxon>Bacillota</taxon>
        <taxon>Clostridia</taxon>
        <taxon>Eubacteriales</taxon>
        <taxon>Clostridiaceae</taxon>
        <taxon>Clostridium</taxon>
    </lineage>
</organism>
<dbReference type="PROSITE" id="PS51071">
    <property type="entry name" value="HTH_RPIR"/>
    <property type="match status" value="1"/>
</dbReference>
<dbReference type="GO" id="GO:0097367">
    <property type="term" value="F:carbohydrate derivative binding"/>
    <property type="evidence" value="ECO:0007669"/>
    <property type="project" value="InterPro"/>
</dbReference>
<dbReference type="RefSeq" id="WP_043665154.1">
    <property type="nucleotide sequence ID" value="NZ_JBNONY010000007.1"/>
</dbReference>
<dbReference type="InterPro" id="IPR046348">
    <property type="entry name" value="SIS_dom_sf"/>
</dbReference>
<dbReference type="InterPro" id="IPR036388">
    <property type="entry name" value="WH-like_DNA-bd_sf"/>
</dbReference>
<dbReference type="InterPro" id="IPR047640">
    <property type="entry name" value="RpiR-like"/>
</dbReference>
<proteinExistence type="predicted"/>
<dbReference type="Gene3D" id="3.40.50.10490">
    <property type="entry name" value="Glucose-6-phosphate isomerase like protein, domain 1"/>
    <property type="match status" value="1"/>
</dbReference>
<dbReference type="SUPFAM" id="SSF46689">
    <property type="entry name" value="Homeodomain-like"/>
    <property type="match status" value="1"/>
</dbReference>
<sequence>MINPTDILNDYLKGNYKNNINEEIARYFIVYLADIHNLKLAEVAEKCHVSTSTVIRFCREIGFLDFTDFKKCVQASNIANKTERYRKSFSKSPKDLKFYRDMIFERNNKIMDSITRLDINKIDKLANDIFHYKYVYILGQSLSTLVGEYMRIQLVGLDKNVITLSSPKMDIPLSPSKKDTLGIVITQCNNYFQDGSSVISYLQDNCDNTWLITKKNSEENYDKYFHNTLFIDHCEDMIMGYHLLLNISEIIVEYCSKNYE</sequence>
<dbReference type="EMBL" id="LRDH01000067">
    <property type="protein sequence ID" value="PPV16729.1"/>
    <property type="molecule type" value="Genomic_DNA"/>
</dbReference>
<dbReference type="Gene3D" id="1.10.10.10">
    <property type="entry name" value="Winged helix-like DNA-binding domain superfamily/Winged helix DNA-binding domain"/>
    <property type="match status" value="1"/>
</dbReference>
<protein>
    <recommendedName>
        <fullName evidence="1">HTH rpiR-type domain-containing protein</fullName>
    </recommendedName>
</protein>
<dbReference type="SUPFAM" id="SSF53697">
    <property type="entry name" value="SIS domain"/>
    <property type="match status" value="1"/>
</dbReference>
<accession>A0A2S7FDZ1</accession>
<dbReference type="AlphaFoldDB" id="A0A2S7FDZ1"/>
<evidence type="ECO:0000259" key="1">
    <source>
        <dbReference type="PROSITE" id="PS51071"/>
    </source>
</evidence>
<dbReference type="Proteomes" id="UP000238081">
    <property type="component" value="Unassembled WGS sequence"/>
</dbReference>
<gene>
    <name evidence="2" type="ORF">AWN73_09435</name>
</gene>
<evidence type="ECO:0000313" key="3">
    <source>
        <dbReference type="Proteomes" id="UP000238081"/>
    </source>
</evidence>
<name>A0A2S7FDZ1_CLOBU</name>
<dbReference type="GO" id="GO:1901135">
    <property type="term" value="P:carbohydrate derivative metabolic process"/>
    <property type="evidence" value="ECO:0007669"/>
    <property type="project" value="InterPro"/>
</dbReference>
<comment type="caution">
    <text evidence="2">The sequence shown here is derived from an EMBL/GenBank/DDBJ whole genome shotgun (WGS) entry which is preliminary data.</text>
</comment>
<dbReference type="InterPro" id="IPR009057">
    <property type="entry name" value="Homeodomain-like_sf"/>
</dbReference>
<reference evidence="2 3" key="1">
    <citation type="submission" date="2016-01" db="EMBL/GenBank/DDBJ databases">
        <title>Characterization of the Clostridium difficile lineages that are prevalent in Hong Kong and China.</title>
        <authorList>
            <person name="Kwok J.S.-L."/>
            <person name="Lam W.-Y."/>
            <person name="Ip M."/>
            <person name="Chan T.-F."/>
            <person name="Hawkey P.M."/>
            <person name="Tsui S.K.-W."/>
        </authorList>
    </citation>
    <scope>NUCLEOTIDE SEQUENCE [LARGE SCALE GENOMIC DNA]</scope>
    <source>
        <strain evidence="2 3">300064</strain>
    </source>
</reference>
<dbReference type="InterPro" id="IPR000281">
    <property type="entry name" value="HTH_RpiR"/>
</dbReference>
<dbReference type="Pfam" id="PF01418">
    <property type="entry name" value="HTH_6"/>
    <property type="match status" value="1"/>
</dbReference>
<dbReference type="GO" id="GO:0003700">
    <property type="term" value="F:DNA-binding transcription factor activity"/>
    <property type="evidence" value="ECO:0007669"/>
    <property type="project" value="InterPro"/>
</dbReference>